<evidence type="ECO:0000256" key="1">
    <source>
        <dbReference type="ARBA" id="ARBA00022723"/>
    </source>
</evidence>
<dbReference type="GO" id="GO:0046872">
    <property type="term" value="F:metal ion binding"/>
    <property type="evidence" value="ECO:0007669"/>
    <property type="project" value="UniProtKB-KW"/>
</dbReference>
<dbReference type="Gene3D" id="3.60.21.10">
    <property type="match status" value="1"/>
</dbReference>
<dbReference type="PANTHER" id="PTHR31302">
    <property type="entry name" value="TRANSMEMBRANE PROTEIN WITH METALLOPHOSPHOESTERASE DOMAIN-RELATED"/>
    <property type="match status" value="1"/>
</dbReference>
<dbReference type="PANTHER" id="PTHR31302:SF31">
    <property type="entry name" value="PHOSPHODIESTERASE YAEI"/>
    <property type="match status" value="1"/>
</dbReference>
<reference evidence="4" key="1">
    <citation type="journal article" date="2015" name="Nature">
        <title>Complex archaea that bridge the gap between prokaryotes and eukaryotes.</title>
        <authorList>
            <person name="Spang A."/>
            <person name="Saw J.H."/>
            <person name="Jorgensen S.L."/>
            <person name="Zaremba-Niedzwiedzka K."/>
            <person name="Martijn J."/>
            <person name="Lind A.E."/>
            <person name="van Eijk R."/>
            <person name="Schleper C."/>
            <person name="Guy L."/>
            <person name="Ettema T.J."/>
        </authorList>
    </citation>
    <scope>NUCLEOTIDE SEQUENCE</scope>
</reference>
<dbReference type="GO" id="GO:0016020">
    <property type="term" value="C:membrane"/>
    <property type="evidence" value="ECO:0007669"/>
    <property type="project" value="GOC"/>
</dbReference>
<organism evidence="4">
    <name type="scientific">marine sediment metagenome</name>
    <dbReference type="NCBI Taxonomy" id="412755"/>
    <lineage>
        <taxon>unclassified sequences</taxon>
        <taxon>metagenomes</taxon>
        <taxon>ecological metagenomes</taxon>
    </lineage>
</organism>
<dbReference type="Pfam" id="PF00149">
    <property type="entry name" value="Metallophos"/>
    <property type="match status" value="1"/>
</dbReference>
<keyword evidence="1" id="KW-0479">Metal-binding</keyword>
<accession>A0A0F9EVX6</accession>
<evidence type="ECO:0000256" key="2">
    <source>
        <dbReference type="ARBA" id="ARBA00022801"/>
    </source>
</evidence>
<sequence>MKKIRLAATGDLHVHEKSEDLFKPAFRDLNEQADIFVLAGDLTATGKISQIEVLISELSPVQIPIVAVLGNHEFHSHKQIQIRQILMKQGIHVLDGNCVKFEVNGLSIGFSGAKGFLAGFGKQAIPDFGEQSLKLLVDELYHEMHKMQRGLKRLDTDIKVLVMHYSPTKDTLRGEHPEIYAFLGSHVLGIPADDLDIDLIIHGHSHYGVEEGFTAGGTPVRNVCIPVLKKPYTIYELPLKKT</sequence>
<feature type="domain" description="Calcineurin-like phosphoesterase" evidence="3">
    <location>
        <begin position="4"/>
        <end position="207"/>
    </location>
</feature>
<comment type="caution">
    <text evidence="4">The sequence shown here is derived from an EMBL/GenBank/DDBJ whole genome shotgun (WGS) entry which is preliminary data.</text>
</comment>
<dbReference type="EMBL" id="LAZR01035280">
    <property type="protein sequence ID" value="KKL27933.1"/>
    <property type="molecule type" value="Genomic_DNA"/>
</dbReference>
<proteinExistence type="predicted"/>
<dbReference type="AlphaFoldDB" id="A0A0F9EVX6"/>
<protein>
    <recommendedName>
        <fullName evidence="3">Calcineurin-like phosphoesterase domain-containing protein</fullName>
    </recommendedName>
</protein>
<dbReference type="SUPFAM" id="SSF56300">
    <property type="entry name" value="Metallo-dependent phosphatases"/>
    <property type="match status" value="1"/>
</dbReference>
<dbReference type="InterPro" id="IPR029052">
    <property type="entry name" value="Metallo-depent_PP-like"/>
</dbReference>
<evidence type="ECO:0000313" key="4">
    <source>
        <dbReference type="EMBL" id="KKL27933.1"/>
    </source>
</evidence>
<dbReference type="GO" id="GO:0009245">
    <property type="term" value="P:lipid A biosynthetic process"/>
    <property type="evidence" value="ECO:0007669"/>
    <property type="project" value="TreeGrafter"/>
</dbReference>
<dbReference type="InterPro" id="IPR016538">
    <property type="entry name" value="UCP008292"/>
</dbReference>
<name>A0A0F9EVX6_9ZZZZ</name>
<gene>
    <name evidence="4" type="ORF">LCGC14_2380210</name>
</gene>
<dbReference type="InterPro" id="IPR004843">
    <property type="entry name" value="Calcineurin-like_PHP"/>
</dbReference>
<dbReference type="InterPro" id="IPR051158">
    <property type="entry name" value="Metallophosphoesterase_sf"/>
</dbReference>
<evidence type="ECO:0000259" key="3">
    <source>
        <dbReference type="Pfam" id="PF00149"/>
    </source>
</evidence>
<dbReference type="GO" id="GO:0008758">
    <property type="term" value="F:UDP-2,3-diacylglucosamine hydrolase activity"/>
    <property type="evidence" value="ECO:0007669"/>
    <property type="project" value="TreeGrafter"/>
</dbReference>
<dbReference type="PIRSF" id="PIRSF008292">
    <property type="entry name" value="UCP008292"/>
    <property type="match status" value="1"/>
</dbReference>
<keyword evidence="2" id="KW-0378">Hydrolase</keyword>